<gene>
    <name evidence="1" type="ORF">EZS28_031928</name>
</gene>
<evidence type="ECO:0000313" key="2">
    <source>
        <dbReference type="Proteomes" id="UP000324800"/>
    </source>
</evidence>
<sequence>MTGYQGPNPKQITPGKPAKCEDDETEIVKHFTGYKFGQLNLVLNDDTKKYFTNVGPIFGSQYLLQRGLNCGFVSRSFLWMGNQWKWIRKLDLCTSISWIAQSKPNRKLWVLNYPGRFIRPPLFIGIQNREMWVRSEKKPFQKFKFVASRSNGASQNRRR</sequence>
<comment type="caution">
    <text evidence="1">The sequence shown here is derived from an EMBL/GenBank/DDBJ whole genome shotgun (WGS) entry which is preliminary data.</text>
</comment>
<protein>
    <submittedName>
        <fullName evidence="1">Uncharacterized protein</fullName>
    </submittedName>
</protein>
<reference evidence="1 2" key="1">
    <citation type="submission" date="2019-03" db="EMBL/GenBank/DDBJ databases">
        <title>Single cell metagenomics reveals metabolic interactions within the superorganism composed of flagellate Streblomastix strix and complex community of Bacteroidetes bacteria on its surface.</title>
        <authorList>
            <person name="Treitli S.C."/>
            <person name="Kolisko M."/>
            <person name="Husnik F."/>
            <person name="Keeling P."/>
            <person name="Hampl V."/>
        </authorList>
    </citation>
    <scope>NUCLEOTIDE SEQUENCE [LARGE SCALE GENOMIC DNA]</scope>
    <source>
        <strain evidence="1">ST1C</strain>
    </source>
</reference>
<organism evidence="1 2">
    <name type="scientific">Streblomastix strix</name>
    <dbReference type="NCBI Taxonomy" id="222440"/>
    <lineage>
        <taxon>Eukaryota</taxon>
        <taxon>Metamonada</taxon>
        <taxon>Preaxostyla</taxon>
        <taxon>Oxymonadida</taxon>
        <taxon>Streblomastigidae</taxon>
        <taxon>Streblomastix</taxon>
    </lineage>
</organism>
<dbReference type="EMBL" id="SNRW01013505">
    <property type="protein sequence ID" value="KAA6372546.1"/>
    <property type="molecule type" value="Genomic_DNA"/>
</dbReference>
<accession>A0A5J4UPA6</accession>
<name>A0A5J4UPA6_9EUKA</name>
<dbReference type="Proteomes" id="UP000324800">
    <property type="component" value="Unassembled WGS sequence"/>
</dbReference>
<dbReference type="AlphaFoldDB" id="A0A5J4UPA6"/>
<proteinExistence type="predicted"/>
<evidence type="ECO:0000313" key="1">
    <source>
        <dbReference type="EMBL" id="KAA6372546.1"/>
    </source>
</evidence>